<dbReference type="AlphaFoldDB" id="A0ABD5S1C1"/>
<protein>
    <submittedName>
        <fullName evidence="2">Phosphotransferase</fullName>
    </submittedName>
</protein>
<sequence length="118" mass="12730">MSDVDAALDASALRSYLSGALDAEVVDCEVLGDGLNLVVAVTTTEDGPAYVLRRPNELRRTSLFVDLGAEHDLLRRLRNTEVPAPEPVHLCDDESLLGGPFAVQTRLDGEPFPRGSEL</sequence>
<dbReference type="InterPro" id="IPR011009">
    <property type="entry name" value="Kinase-like_dom_sf"/>
</dbReference>
<reference evidence="2 3" key="1">
    <citation type="journal article" date="2019" name="Int. J. Syst. Evol. Microbiol.">
        <title>The Global Catalogue of Microorganisms (GCM) 10K type strain sequencing project: providing services to taxonomists for standard genome sequencing and annotation.</title>
        <authorList>
            <consortium name="The Broad Institute Genomics Platform"/>
            <consortium name="The Broad Institute Genome Sequencing Center for Infectious Disease"/>
            <person name="Wu L."/>
            <person name="Ma J."/>
        </authorList>
    </citation>
    <scope>NUCLEOTIDE SEQUENCE [LARGE SCALE GENOMIC DNA]</scope>
    <source>
        <strain evidence="2 3">NBRC 111368</strain>
    </source>
</reference>
<feature type="non-terminal residue" evidence="2">
    <location>
        <position position="118"/>
    </location>
</feature>
<organism evidence="2 3">
    <name type="scientific">Halobium palmae</name>
    <dbReference type="NCBI Taxonomy" id="1776492"/>
    <lineage>
        <taxon>Archaea</taxon>
        <taxon>Methanobacteriati</taxon>
        <taxon>Methanobacteriota</taxon>
        <taxon>Stenosarchaea group</taxon>
        <taxon>Halobacteria</taxon>
        <taxon>Halobacteriales</taxon>
        <taxon>Haloferacaceae</taxon>
        <taxon>Halobium</taxon>
    </lineage>
</organism>
<feature type="domain" description="Aminoglycoside phosphotransferase" evidence="1">
    <location>
        <begin position="32"/>
        <end position="114"/>
    </location>
</feature>
<keyword evidence="3" id="KW-1185">Reference proteome</keyword>
<accession>A0ABD5S1C1</accession>
<dbReference type="SUPFAM" id="SSF56112">
    <property type="entry name" value="Protein kinase-like (PK-like)"/>
    <property type="match status" value="1"/>
</dbReference>
<evidence type="ECO:0000313" key="3">
    <source>
        <dbReference type="Proteomes" id="UP001596328"/>
    </source>
</evidence>
<dbReference type="Gene3D" id="3.30.200.20">
    <property type="entry name" value="Phosphorylase Kinase, domain 1"/>
    <property type="match status" value="1"/>
</dbReference>
<evidence type="ECO:0000313" key="2">
    <source>
        <dbReference type="EMBL" id="MFC6725474.1"/>
    </source>
</evidence>
<dbReference type="Proteomes" id="UP001596328">
    <property type="component" value="Unassembled WGS sequence"/>
</dbReference>
<gene>
    <name evidence="2" type="ORF">ACFQE1_14070</name>
</gene>
<name>A0ABD5S1C1_9EURY</name>
<proteinExistence type="predicted"/>
<dbReference type="Pfam" id="PF01636">
    <property type="entry name" value="APH"/>
    <property type="match status" value="1"/>
</dbReference>
<dbReference type="InterPro" id="IPR002575">
    <property type="entry name" value="Aminoglycoside_PTrfase"/>
</dbReference>
<evidence type="ECO:0000259" key="1">
    <source>
        <dbReference type="Pfam" id="PF01636"/>
    </source>
</evidence>
<dbReference type="EMBL" id="JBHSWU010000544">
    <property type="protein sequence ID" value="MFC6725474.1"/>
    <property type="molecule type" value="Genomic_DNA"/>
</dbReference>
<comment type="caution">
    <text evidence="2">The sequence shown here is derived from an EMBL/GenBank/DDBJ whole genome shotgun (WGS) entry which is preliminary data.</text>
</comment>